<protein>
    <submittedName>
        <fullName evidence="2">Potassium sodium efflux P-type atpase</fullName>
    </submittedName>
</protein>
<organism evidence="2 3">
    <name type="scientific">Nannochloropsis gaditana</name>
    <dbReference type="NCBI Taxonomy" id="72520"/>
    <lineage>
        <taxon>Eukaryota</taxon>
        <taxon>Sar</taxon>
        <taxon>Stramenopiles</taxon>
        <taxon>Ochrophyta</taxon>
        <taxon>Eustigmatophyceae</taxon>
        <taxon>Eustigmatales</taxon>
        <taxon>Monodopsidaceae</taxon>
        <taxon>Nannochloropsis</taxon>
    </lineage>
</organism>
<dbReference type="OrthoDB" id="3352408at2759"/>
<dbReference type="Proteomes" id="UP000019335">
    <property type="component" value="Unassembled WGS sequence"/>
</dbReference>
<dbReference type="GO" id="GO:0000166">
    <property type="term" value="F:nucleotide binding"/>
    <property type="evidence" value="ECO:0007669"/>
    <property type="project" value="InterPro"/>
</dbReference>
<feature type="compositionally biased region" description="Gly residues" evidence="1">
    <location>
        <begin position="138"/>
        <end position="153"/>
    </location>
</feature>
<evidence type="ECO:0000256" key="1">
    <source>
        <dbReference type="SAM" id="MobiDB-lite"/>
    </source>
</evidence>
<dbReference type="SUPFAM" id="SSF81660">
    <property type="entry name" value="Metal cation-transporting ATPase, ATP-binding domain N"/>
    <property type="match status" value="1"/>
</dbReference>
<gene>
    <name evidence="2" type="ORF">Naga_102662g1</name>
</gene>
<dbReference type="Gene3D" id="3.40.1110.10">
    <property type="entry name" value="Calcium-transporting ATPase, cytoplasmic domain N"/>
    <property type="match status" value="1"/>
</dbReference>
<evidence type="ECO:0000313" key="2">
    <source>
        <dbReference type="EMBL" id="EWM20479.1"/>
    </source>
</evidence>
<accession>W7THT0</accession>
<dbReference type="EMBL" id="AZIL01003042">
    <property type="protein sequence ID" value="EWM20479.1"/>
    <property type="molecule type" value="Genomic_DNA"/>
</dbReference>
<name>W7THT0_9STRA</name>
<dbReference type="Pfam" id="PF13246">
    <property type="entry name" value="Cation_ATPase"/>
    <property type="match status" value="1"/>
</dbReference>
<sequence>PSLPPFLPQEVALTVLARKGGLPPKEQASSLPSSPRFVAELPFDSVLKRMSVVYGYPSAGSSPSTLRVMTKGAFESVWGISTSIRGKDGKKKKKADDDEHLSEWDLKFWQSQVEHLAGKGLRVLAFAERIVEDEGEGGGEGGGRARTGRTGSGGRRRWSSWASWACSTPLGPR</sequence>
<evidence type="ECO:0000313" key="3">
    <source>
        <dbReference type="Proteomes" id="UP000019335"/>
    </source>
</evidence>
<reference evidence="2 3" key="1">
    <citation type="journal article" date="2014" name="Mol. Plant">
        <title>Chromosome Scale Genome Assembly and Transcriptome Profiling of Nannochloropsis gaditana in Nitrogen Depletion.</title>
        <authorList>
            <person name="Corteggiani Carpinelli E."/>
            <person name="Telatin A."/>
            <person name="Vitulo N."/>
            <person name="Forcato C."/>
            <person name="D'Angelo M."/>
            <person name="Schiavon R."/>
            <person name="Vezzi A."/>
            <person name="Giacometti G.M."/>
            <person name="Morosinotto T."/>
            <person name="Valle G."/>
        </authorList>
    </citation>
    <scope>NUCLEOTIDE SEQUENCE [LARGE SCALE GENOMIC DNA]</scope>
    <source>
        <strain evidence="2 3">B-31</strain>
    </source>
</reference>
<dbReference type="AlphaFoldDB" id="W7THT0"/>
<feature type="region of interest" description="Disordered" evidence="1">
    <location>
        <begin position="134"/>
        <end position="160"/>
    </location>
</feature>
<comment type="caution">
    <text evidence="2">The sequence shown here is derived from an EMBL/GenBank/DDBJ whole genome shotgun (WGS) entry which is preliminary data.</text>
</comment>
<keyword evidence="3" id="KW-1185">Reference proteome</keyword>
<proteinExistence type="predicted"/>
<dbReference type="InterPro" id="IPR023299">
    <property type="entry name" value="ATPase_P-typ_cyto_dom_N"/>
</dbReference>
<feature type="non-terminal residue" evidence="2">
    <location>
        <position position="1"/>
    </location>
</feature>